<dbReference type="RefSeq" id="WP_203914795.1">
    <property type="nucleotide sequence ID" value="NZ_BONY01000118.1"/>
</dbReference>
<dbReference type="EMBL" id="BONY01000118">
    <property type="protein sequence ID" value="GIH11076.1"/>
    <property type="molecule type" value="Genomic_DNA"/>
</dbReference>
<keyword evidence="8" id="KW-1185">Reference proteome</keyword>
<evidence type="ECO:0000256" key="3">
    <source>
        <dbReference type="ARBA" id="ARBA00022989"/>
    </source>
</evidence>
<comment type="caution">
    <text evidence="7">The sequence shown here is derived from an EMBL/GenBank/DDBJ whole genome shotgun (WGS) entry which is preliminary data.</text>
</comment>
<name>A0A8J3QL38_9ACTN</name>
<dbReference type="Proteomes" id="UP000612899">
    <property type="component" value="Unassembled WGS sequence"/>
</dbReference>
<feature type="transmembrane region" description="Helical" evidence="6">
    <location>
        <begin position="55"/>
        <end position="84"/>
    </location>
</feature>
<keyword evidence="4 6" id="KW-0472">Membrane</keyword>
<dbReference type="PANTHER" id="PTHR47704:SF1">
    <property type="entry name" value="POTASSIUM TRANSPORTER KIMA"/>
    <property type="match status" value="1"/>
</dbReference>
<feature type="region of interest" description="Disordered" evidence="5">
    <location>
        <begin position="648"/>
        <end position="668"/>
    </location>
</feature>
<evidence type="ECO:0000313" key="7">
    <source>
        <dbReference type="EMBL" id="GIH11076.1"/>
    </source>
</evidence>
<dbReference type="Pfam" id="PF13520">
    <property type="entry name" value="AA_permease_2"/>
    <property type="match status" value="1"/>
</dbReference>
<gene>
    <name evidence="7" type="ORF">Rhe02_91430</name>
</gene>
<feature type="transmembrane region" description="Helical" evidence="6">
    <location>
        <begin position="178"/>
        <end position="197"/>
    </location>
</feature>
<evidence type="ECO:0000256" key="5">
    <source>
        <dbReference type="SAM" id="MobiDB-lite"/>
    </source>
</evidence>
<feature type="transmembrane region" description="Helical" evidence="6">
    <location>
        <begin position="148"/>
        <end position="166"/>
    </location>
</feature>
<feature type="transmembrane region" description="Helical" evidence="6">
    <location>
        <begin position="326"/>
        <end position="351"/>
    </location>
</feature>
<dbReference type="InterPro" id="IPR002293">
    <property type="entry name" value="AA/rel_permease1"/>
</dbReference>
<dbReference type="Gene3D" id="1.20.1740.10">
    <property type="entry name" value="Amino acid/polyamine transporter I"/>
    <property type="match status" value="1"/>
</dbReference>
<evidence type="ECO:0000256" key="4">
    <source>
        <dbReference type="ARBA" id="ARBA00023136"/>
    </source>
</evidence>
<keyword evidence="2 6" id="KW-0812">Transmembrane</keyword>
<keyword evidence="3 6" id="KW-1133">Transmembrane helix</keyword>
<feature type="transmembrane region" description="Helical" evidence="6">
    <location>
        <begin position="443"/>
        <end position="461"/>
    </location>
</feature>
<feature type="transmembrane region" description="Helical" evidence="6">
    <location>
        <begin position="467"/>
        <end position="485"/>
    </location>
</feature>
<accession>A0A8J3QL38</accession>
<evidence type="ECO:0008006" key="9">
    <source>
        <dbReference type="Google" id="ProtNLM"/>
    </source>
</evidence>
<protein>
    <recommendedName>
        <fullName evidence="9">APC family permease</fullName>
    </recommendedName>
</protein>
<dbReference type="PANTHER" id="PTHR47704">
    <property type="entry name" value="POTASSIUM TRANSPORTER KIMA"/>
    <property type="match status" value="1"/>
</dbReference>
<feature type="transmembrane region" description="Helical" evidence="6">
    <location>
        <begin position="264"/>
        <end position="284"/>
    </location>
</feature>
<dbReference type="InterPro" id="IPR053153">
    <property type="entry name" value="APC_K+_Transporter"/>
</dbReference>
<sequence length="668" mass="72541">MANPTSLLKRLLLGRPFRSDRLHHTLLPKRIALPIFASDALSSVAYAPGEILLTLSIAGAAAFAYSPWVVAAVVVVMATVVASYRQNVHAYPSGGGDYEVATVNLGSKAGLGVASALLVDYVLTVAVSVSAGVENLGSAVSFIGEHKMFFAVGLVALLTALNLRGVKESGGLFAVPTYLFMLAMVSLILWGMFRIFVLGDDLRAPSAGLQIVGEHGLSVGATFAFAFLLVRAFSSGCAALTGVEAISNGVPAFKPPKSKNAATTLLLLGAISIALMVCIVTLSLKTGMQYVENPAEQIVGAGPDYVQPTVTAQLAEVIFNHFKPGFYLVIFMTALILVLAANTAFNGFPVLGSILAQDRYLPRQLHTRGDRLAFSNGIIFLALAAIVLIVAFRAETTRLIQLYIVGVFVSFTLSQIGMLRHWNRLLRTERDPARRNRMVRARAINGFGAVLTGFVLVLVLATKFTHGAWISIAAMAVIYAIMVSIRKHYDHVARELTPTEERPVLPARNHAVVLVSKVHMPTLRAVAYARATRPDTLTALTVNVDTADARALQAEWDRREMNVPLTIVDSPYREISRPIIDYVKSLRNKSPRDVVTVFIPEYVVGHWWENLLHNQSALRIKGRLLFEPGVMVTSVPWQLDSSAGKNLERLDRDLTRTPSRGPRAGEEE</sequence>
<dbReference type="GO" id="GO:0022857">
    <property type="term" value="F:transmembrane transporter activity"/>
    <property type="evidence" value="ECO:0007669"/>
    <property type="project" value="InterPro"/>
</dbReference>
<feature type="transmembrane region" description="Helical" evidence="6">
    <location>
        <begin position="105"/>
        <end position="128"/>
    </location>
</feature>
<feature type="transmembrane region" description="Helical" evidence="6">
    <location>
        <begin position="400"/>
        <end position="422"/>
    </location>
</feature>
<proteinExistence type="predicted"/>
<comment type="subcellular location">
    <subcellularLocation>
        <location evidence="1">Membrane</location>
        <topology evidence="1">Multi-pass membrane protein</topology>
    </subcellularLocation>
</comment>
<evidence type="ECO:0000256" key="1">
    <source>
        <dbReference type="ARBA" id="ARBA00004141"/>
    </source>
</evidence>
<feature type="transmembrane region" description="Helical" evidence="6">
    <location>
        <begin position="217"/>
        <end position="243"/>
    </location>
</feature>
<evidence type="ECO:0000313" key="8">
    <source>
        <dbReference type="Proteomes" id="UP000612899"/>
    </source>
</evidence>
<evidence type="ECO:0000256" key="6">
    <source>
        <dbReference type="SAM" id="Phobius"/>
    </source>
</evidence>
<dbReference type="AlphaFoldDB" id="A0A8J3QL38"/>
<reference evidence="7" key="1">
    <citation type="submission" date="2021-01" db="EMBL/GenBank/DDBJ databases">
        <title>Whole genome shotgun sequence of Rhizocola hellebori NBRC 109834.</title>
        <authorList>
            <person name="Komaki H."/>
            <person name="Tamura T."/>
        </authorList>
    </citation>
    <scope>NUCLEOTIDE SEQUENCE</scope>
    <source>
        <strain evidence="7">NBRC 109834</strain>
    </source>
</reference>
<evidence type="ECO:0000256" key="2">
    <source>
        <dbReference type="ARBA" id="ARBA00022692"/>
    </source>
</evidence>
<feature type="transmembrane region" description="Helical" evidence="6">
    <location>
        <begin position="372"/>
        <end position="394"/>
    </location>
</feature>
<dbReference type="GO" id="GO:0016020">
    <property type="term" value="C:membrane"/>
    <property type="evidence" value="ECO:0007669"/>
    <property type="project" value="UniProtKB-SubCell"/>
</dbReference>
<organism evidence="7 8">
    <name type="scientific">Rhizocola hellebori</name>
    <dbReference type="NCBI Taxonomy" id="1392758"/>
    <lineage>
        <taxon>Bacteria</taxon>
        <taxon>Bacillati</taxon>
        <taxon>Actinomycetota</taxon>
        <taxon>Actinomycetes</taxon>
        <taxon>Micromonosporales</taxon>
        <taxon>Micromonosporaceae</taxon>
        <taxon>Rhizocola</taxon>
    </lineage>
</organism>